<evidence type="ECO:0000313" key="2">
    <source>
        <dbReference type="Proteomes" id="UP000692954"/>
    </source>
</evidence>
<keyword evidence="2" id="KW-1185">Reference proteome</keyword>
<dbReference type="Proteomes" id="UP000692954">
    <property type="component" value="Unassembled WGS sequence"/>
</dbReference>
<organism evidence="1 2">
    <name type="scientific">Paramecium sonneborni</name>
    <dbReference type="NCBI Taxonomy" id="65129"/>
    <lineage>
        <taxon>Eukaryota</taxon>
        <taxon>Sar</taxon>
        <taxon>Alveolata</taxon>
        <taxon>Ciliophora</taxon>
        <taxon>Intramacronucleata</taxon>
        <taxon>Oligohymenophorea</taxon>
        <taxon>Peniculida</taxon>
        <taxon>Parameciidae</taxon>
        <taxon>Paramecium</taxon>
    </lineage>
</organism>
<protein>
    <submittedName>
        <fullName evidence="1">Uncharacterized protein</fullName>
    </submittedName>
</protein>
<dbReference type="AlphaFoldDB" id="A0A8S1MMT5"/>
<name>A0A8S1MMT5_9CILI</name>
<evidence type="ECO:0000313" key="1">
    <source>
        <dbReference type="EMBL" id="CAD8078513.1"/>
    </source>
</evidence>
<reference evidence="1" key="1">
    <citation type="submission" date="2021-01" db="EMBL/GenBank/DDBJ databases">
        <authorList>
            <consortium name="Genoscope - CEA"/>
            <person name="William W."/>
        </authorList>
    </citation>
    <scope>NUCLEOTIDE SEQUENCE</scope>
</reference>
<proteinExistence type="predicted"/>
<gene>
    <name evidence="1" type="ORF">PSON_ATCC_30995.1.T0370346</name>
</gene>
<comment type="caution">
    <text evidence="1">The sequence shown here is derived from an EMBL/GenBank/DDBJ whole genome shotgun (WGS) entry which is preliminary data.</text>
</comment>
<sequence length="52" mass="6208">MLRKNSQKLNQIFIVNGFKQYASLLMGYVQHRLMEITPYVCGMIRQDNQKPY</sequence>
<accession>A0A8S1MMT5</accession>
<dbReference type="EMBL" id="CAJJDN010000037">
    <property type="protein sequence ID" value="CAD8078513.1"/>
    <property type="molecule type" value="Genomic_DNA"/>
</dbReference>